<dbReference type="InterPro" id="IPR041471">
    <property type="entry name" value="UvrB_inter"/>
</dbReference>
<keyword evidence="14" id="KW-1185">Reference proteome</keyword>
<dbReference type="Gene3D" id="2.40.10.170">
    <property type="match status" value="1"/>
</dbReference>
<comment type="function">
    <text evidence="9">Couples transcription and DNA repair by recognizing RNA polymerase (RNAP) stalled at DNA lesions. Mediates ATP-dependent release of RNAP and its truncated transcript from the DNA, and recruitment of nucleotide excision repair machinery to the damaged site.</text>
</comment>
<evidence type="ECO:0000313" key="13">
    <source>
        <dbReference type="EMBL" id="AQW87038.1"/>
    </source>
</evidence>
<evidence type="ECO:0000256" key="4">
    <source>
        <dbReference type="ARBA" id="ARBA00022801"/>
    </source>
</evidence>
<dbReference type="Proteomes" id="UP000190868">
    <property type="component" value="Chromosome"/>
</dbReference>
<keyword evidence="3 9" id="KW-0227">DNA damage</keyword>
<dbReference type="Gene3D" id="3.40.50.11180">
    <property type="match status" value="1"/>
</dbReference>
<keyword evidence="2 9" id="KW-0547">Nucleotide-binding</keyword>
<dbReference type="InterPro" id="IPR047112">
    <property type="entry name" value="RecG/Mfd"/>
</dbReference>
<dbReference type="NCBIfam" id="TIGR00580">
    <property type="entry name" value="mfd"/>
    <property type="match status" value="1"/>
</dbReference>
<dbReference type="InterPro" id="IPR011545">
    <property type="entry name" value="DEAD/DEAH_box_helicase_dom"/>
</dbReference>
<reference evidence="14" key="1">
    <citation type="submission" date="2016-09" db="EMBL/GenBank/DDBJ databases">
        <title>Comparative genomics of the Campylobacter concisus group.</title>
        <authorList>
            <person name="Miller W.G."/>
            <person name="Yee E."/>
            <person name="Chapman M.H."/>
            <person name="Huynh S."/>
            <person name="Bono J.L."/>
            <person name="On S.L.W."/>
            <person name="StLeger J."/>
            <person name="Foster G."/>
            <person name="Parker C.T."/>
        </authorList>
    </citation>
    <scope>NUCLEOTIDE SEQUENCE [LARGE SCALE GENOMIC DNA]</scope>
    <source>
        <strain evidence="14">RM18021</strain>
    </source>
</reference>
<dbReference type="InterPro" id="IPR027417">
    <property type="entry name" value="P-loop_NTPase"/>
</dbReference>
<evidence type="ECO:0000259" key="11">
    <source>
        <dbReference type="PROSITE" id="PS51192"/>
    </source>
</evidence>
<feature type="domain" description="Helicase ATP-binding" evidence="11">
    <location>
        <begin position="484"/>
        <end position="643"/>
    </location>
</feature>
<evidence type="ECO:0000256" key="7">
    <source>
        <dbReference type="ARBA" id="ARBA00023125"/>
    </source>
</evidence>
<dbReference type="GO" id="GO:0016787">
    <property type="term" value="F:hydrolase activity"/>
    <property type="evidence" value="ECO:0007669"/>
    <property type="project" value="UniProtKB-KW"/>
</dbReference>
<dbReference type="PANTHER" id="PTHR47964">
    <property type="entry name" value="ATP-DEPENDENT DNA HELICASE HOMOLOG RECG, CHLOROPLASTIC"/>
    <property type="match status" value="1"/>
</dbReference>
<keyword evidence="1 9" id="KW-0963">Cytoplasm</keyword>
<proteinExistence type="inferred from homology"/>
<dbReference type="SUPFAM" id="SSF143517">
    <property type="entry name" value="TRCF domain-like"/>
    <property type="match status" value="1"/>
</dbReference>
<dbReference type="InterPro" id="IPR037235">
    <property type="entry name" value="TRCF-like_C_D7"/>
</dbReference>
<keyword evidence="5" id="KW-0347">Helicase</keyword>
<accession>A0A1S6U5I9</accession>
<dbReference type="SMART" id="SM00982">
    <property type="entry name" value="TRCF"/>
    <property type="match status" value="1"/>
</dbReference>
<evidence type="ECO:0000256" key="1">
    <source>
        <dbReference type="ARBA" id="ARBA00022490"/>
    </source>
</evidence>
<keyword evidence="6 9" id="KW-0067">ATP-binding</keyword>
<dbReference type="SMART" id="SM00487">
    <property type="entry name" value="DEXDc"/>
    <property type="match status" value="1"/>
</dbReference>
<comment type="subcellular location">
    <subcellularLocation>
        <location evidence="9">Cytoplasm</location>
    </subcellularLocation>
</comment>
<dbReference type="InterPro" id="IPR036101">
    <property type="entry name" value="CarD-like/TRCF_RID_sf"/>
</dbReference>
<protein>
    <recommendedName>
        <fullName evidence="9">Transcription-repair-coupling factor</fullName>
        <shortName evidence="9">TRCF</shortName>
        <ecNumber evidence="9">3.6.4.-</ecNumber>
    </recommendedName>
</protein>
<gene>
    <name evidence="9 13" type="primary">mfd</name>
    <name evidence="13" type="ORF">CPIN18021_0178</name>
</gene>
<dbReference type="EMBL" id="CP017258">
    <property type="protein sequence ID" value="AQW87038.1"/>
    <property type="molecule type" value="Genomic_DNA"/>
</dbReference>
<dbReference type="GO" id="GO:0006355">
    <property type="term" value="P:regulation of DNA-templated transcription"/>
    <property type="evidence" value="ECO:0007669"/>
    <property type="project" value="UniProtKB-UniRule"/>
</dbReference>
<dbReference type="GO" id="GO:0003684">
    <property type="term" value="F:damaged DNA binding"/>
    <property type="evidence" value="ECO:0007669"/>
    <property type="project" value="InterPro"/>
</dbReference>
<dbReference type="Gene3D" id="3.30.2060.10">
    <property type="entry name" value="Penicillin-binding protein 1b domain"/>
    <property type="match status" value="1"/>
</dbReference>
<dbReference type="SUPFAM" id="SSF52540">
    <property type="entry name" value="P-loop containing nucleoside triphosphate hydrolases"/>
    <property type="match status" value="3"/>
</dbReference>
<evidence type="ECO:0000256" key="6">
    <source>
        <dbReference type="ARBA" id="ARBA00022840"/>
    </source>
</evidence>
<dbReference type="InterPro" id="IPR005118">
    <property type="entry name" value="TRCF_C"/>
</dbReference>
<comment type="similarity">
    <text evidence="9">In the C-terminal section; belongs to the helicase family. RecG subfamily.</text>
</comment>
<dbReference type="SMART" id="SM01058">
    <property type="entry name" value="CarD_TRCF"/>
    <property type="match status" value="1"/>
</dbReference>
<feature type="domain" description="Helicase C-terminal" evidence="12">
    <location>
        <begin position="656"/>
        <end position="818"/>
    </location>
</feature>
<dbReference type="Gene3D" id="3.90.1150.50">
    <property type="entry name" value="Transcription-repair-coupling factor, D7 domain"/>
    <property type="match status" value="1"/>
</dbReference>
<dbReference type="PROSITE" id="PS51194">
    <property type="entry name" value="HELICASE_CTER"/>
    <property type="match status" value="1"/>
</dbReference>
<dbReference type="Pfam" id="PF02559">
    <property type="entry name" value="CarD_TRCF_RID"/>
    <property type="match status" value="1"/>
</dbReference>
<dbReference type="HAMAP" id="MF_00969">
    <property type="entry name" value="TRCF"/>
    <property type="match status" value="1"/>
</dbReference>
<dbReference type="Gene3D" id="3.40.50.300">
    <property type="entry name" value="P-loop containing nucleotide triphosphate hydrolases"/>
    <property type="match status" value="2"/>
</dbReference>
<evidence type="ECO:0000256" key="8">
    <source>
        <dbReference type="ARBA" id="ARBA00023204"/>
    </source>
</evidence>
<comment type="similarity">
    <text evidence="9">In the N-terminal section; belongs to the UvrB family.</text>
</comment>
<dbReference type="PANTHER" id="PTHR47964:SF1">
    <property type="entry name" value="ATP-DEPENDENT DNA HELICASE HOMOLOG RECG, CHLOROPLASTIC"/>
    <property type="match status" value="1"/>
</dbReference>
<dbReference type="PROSITE" id="PS51192">
    <property type="entry name" value="HELICASE_ATP_BIND_1"/>
    <property type="match status" value="1"/>
</dbReference>
<dbReference type="GO" id="GO:0005737">
    <property type="term" value="C:cytoplasm"/>
    <property type="evidence" value="ECO:0007669"/>
    <property type="project" value="UniProtKB-SubCell"/>
</dbReference>
<dbReference type="EC" id="3.6.4.-" evidence="9"/>
<keyword evidence="8 9" id="KW-0234">DNA repair</keyword>
<evidence type="ECO:0000256" key="9">
    <source>
        <dbReference type="HAMAP-Rule" id="MF_00969"/>
    </source>
</evidence>
<evidence type="ECO:0000256" key="3">
    <source>
        <dbReference type="ARBA" id="ARBA00022763"/>
    </source>
</evidence>
<dbReference type="SMART" id="SM00490">
    <property type="entry name" value="HELICc"/>
    <property type="match status" value="1"/>
</dbReference>
<dbReference type="Pfam" id="PF17757">
    <property type="entry name" value="UvrB_inter"/>
    <property type="match status" value="1"/>
</dbReference>
<organism evidence="13 14">
    <name type="scientific">Campylobacter pinnipediorum subsp. caledonicus</name>
    <dbReference type="NCBI Taxonomy" id="1874362"/>
    <lineage>
        <taxon>Bacteria</taxon>
        <taxon>Pseudomonadati</taxon>
        <taxon>Campylobacterota</taxon>
        <taxon>Epsilonproteobacteria</taxon>
        <taxon>Campylobacterales</taxon>
        <taxon>Campylobacteraceae</taxon>
        <taxon>Campylobacter</taxon>
    </lineage>
</organism>
<dbReference type="AlphaFoldDB" id="A0A1S6U5I9"/>
<dbReference type="Pfam" id="PF00271">
    <property type="entry name" value="Helicase_C"/>
    <property type="match status" value="1"/>
</dbReference>
<evidence type="ECO:0000256" key="2">
    <source>
        <dbReference type="ARBA" id="ARBA00022741"/>
    </source>
</evidence>
<evidence type="ECO:0000256" key="10">
    <source>
        <dbReference type="SAM" id="Coils"/>
    </source>
</evidence>
<keyword evidence="4 9" id="KW-0378">Hydrolase</keyword>
<keyword evidence="7 9" id="KW-0238">DNA-binding</keyword>
<dbReference type="SUPFAM" id="SSF141259">
    <property type="entry name" value="CarD-like"/>
    <property type="match status" value="1"/>
</dbReference>
<name>A0A1S6U5I9_9BACT</name>
<feature type="coiled-coil region" evidence="10">
    <location>
        <begin position="843"/>
        <end position="870"/>
    </location>
</feature>
<sequence length="986" mass="112080">MIQARVYEYFLGDNDCELLICEDDKEAKLCADAAEFAGIKSFCLPSLRASFGDDLRSFSSELFELSNTLSKFYKFKEKKLLISPFHTILNPLPIKKHLQEKNINFGDQLDLQEFADELLRFGYESVDIVESKGEFSFRGDIIDLFSVNEDEPYRILLFDNEVESIRYYSPSTQISTKDELESISITPFIASLNKDEFEKTMQNIKNIQTDSIVNDLNSLGFWAIDDFADYTTIYKCKFVKKIDFSDIEADVSKFSGIGIINESRKYKGLEVSLSPDFFELNRNKKIQILAKNESMFNALEISYENVEFIQSPLVVNLVSNDQIIISLNKFDKKARVKKSSLVLDELKINDYVVHEDYGIGQFLGLEKITVLGATREFVTIAYQNQDKLFLPVENLNLIDRYIALNGSVAILDRLGKASFAKLKEKVREKLFIIASKIISIAAKRELINGVVIQKDDLEYINFVQNAGFSYTRDQQNAVDDILTELSSGRVMDRLLVGDVGFGKTEVAMNAIFACVKSGYQALFFVPTTLLSSQHFKSLKDRFDGFGIEVLRLDRFSTTKEKAYVTSALQSEKPLVCVGTHALLSLKASKLGLIVIDEEHKFGVKQKEKLKEIGSNSHILSMSATPIPRSLNMALSKIKTYSTLKTPPSSRLDVRTSVKEFDEKIIKEAIMRELRRAGQVFYIHNHISDIMQTAKFLLDILPKLRILVLHSKINAKTIEEEMIKFENNEYDLLLCTSIVESGIHLPNANTMIVENANKFGIADLHQLRGRVGRSDKQAYCYFLVEDKTTISSDSLKRLVALESNSSLGSGAVLAYHDLEIRGGGNIVGEAQSGHIESIGYSLYLKMLEDEINKLLNNNDEVKRQSVDLKLSVNAYLNPDFIKEDRLRLELYRRLSKCTKSSEVFEISSEIEDRFGKIDTFTKQFLDLIMIKIFALELEYKTISNAGQNIAITTNKDEKIRLKSKSLDDDDILDEILSFLRKTLKERK</sequence>
<keyword evidence="10" id="KW-0175">Coiled coil</keyword>
<dbReference type="GO" id="GO:0005524">
    <property type="term" value="F:ATP binding"/>
    <property type="evidence" value="ECO:0007669"/>
    <property type="project" value="UniProtKB-UniRule"/>
</dbReference>
<dbReference type="InterPro" id="IPR001650">
    <property type="entry name" value="Helicase_C-like"/>
</dbReference>
<dbReference type="GO" id="GO:0003678">
    <property type="term" value="F:DNA helicase activity"/>
    <property type="evidence" value="ECO:0007669"/>
    <property type="project" value="TreeGrafter"/>
</dbReference>
<evidence type="ECO:0000256" key="5">
    <source>
        <dbReference type="ARBA" id="ARBA00022806"/>
    </source>
</evidence>
<dbReference type="InterPro" id="IPR004576">
    <property type="entry name" value="Mfd"/>
</dbReference>
<dbReference type="InterPro" id="IPR014001">
    <property type="entry name" value="Helicase_ATP-bd"/>
</dbReference>
<evidence type="ECO:0000259" key="12">
    <source>
        <dbReference type="PROSITE" id="PS51194"/>
    </source>
</evidence>
<evidence type="ECO:0000313" key="14">
    <source>
        <dbReference type="Proteomes" id="UP000190868"/>
    </source>
</evidence>
<dbReference type="InterPro" id="IPR003711">
    <property type="entry name" value="CarD-like/TRCF_RID"/>
</dbReference>
<dbReference type="GO" id="GO:0000716">
    <property type="term" value="P:transcription-coupled nucleotide-excision repair, DNA damage recognition"/>
    <property type="evidence" value="ECO:0007669"/>
    <property type="project" value="UniProtKB-UniRule"/>
</dbReference>
<dbReference type="Pfam" id="PF03461">
    <property type="entry name" value="TRCF"/>
    <property type="match status" value="1"/>
</dbReference>
<dbReference type="Pfam" id="PF00270">
    <property type="entry name" value="DEAD"/>
    <property type="match status" value="1"/>
</dbReference>